<organism evidence="3">
    <name type="scientific">Neodiprion lecontei</name>
    <name type="common">Redheaded pine sawfly</name>
    <dbReference type="NCBI Taxonomy" id="441921"/>
    <lineage>
        <taxon>Eukaryota</taxon>
        <taxon>Metazoa</taxon>
        <taxon>Ecdysozoa</taxon>
        <taxon>Arthropoda</taxon>
        <taxon>Hexapoda</taxon>
        <taxon>Insecta</taxon>
        <taxon>Pterygota</taxon>
        <taxon>Neoptera</taxon>
        <taxon>Endopterygota</taxon>
        <taxon>Hymenoptera</taxon>
        <taxon>Tenthredinoidea</taxon>
        <taxon>Diprionidae</taxon>
        <taxon>Diprioninae</taxon>
        <taxon>Neodiprion</taxon>
    </lineage>
</organism>
<dbReference type="RefSeq" id="XP_015523107.2">
    <property type="nucleotide sequence ID" value="XM_015667621.2"/>
</dbReference>
<gene>
    <name evidence="3" type="primary">LOC107226717</name>
</gene>
<proteinExistence type="predicted"/>
<dbReference type="Proteomes" id="UP000829291">
    <property type="component" value="Chromosome 3"/>
</dbReference>
<feature type="region of interest" description="Disordered" evidence="1">
    <location>
        <begin position="424"/>
        <end position="459"/>
    </location>
</feature>
<name>A0A6J0C951_NEOLC</name>
<dbReference type="InParanoid" id="A0A6J0C951"/>
<reference evidence="3" key="1">
    <citation type="submission" date="2025-08" db="UniProtKB">
        <authorList>
            <consortium name="RefSeq"/>
        </authorList>
    </citation>
    <scope>IDENTIFICATION</scope>
    <source>
        <tissue evidence="3">Thorax and Abdomen</tissue>
    </source>
</reference>
<dbReference type="FunCoup" id="A0A6J0C951">
    <property type="interactions" value="38"/>
</dbReference>
<evidence type="ECO:0000256" key="1">
    <source>
        <dbReference type="SAM" id="MobiDB-lite"/>
    </source>
</evidence>
<dbReference type="InterPro" id="IPR052270">
    <property type="entry name" value="CACF_protein"/>
</dbReference>
<dbReference type="GeneID" id="107226717"/>
<keyword evidence="2" id="KW-1185">Reference proteome</keyword>
<protein>
    <submittedName>
        <fullName evidence="3">Calponin homology domain-containing protein DDB_G0272472 isoform X1</fullName>
    </submittedName>
</protein>
<sequence>MSTMKTVHFEEVKDVMEQMLRTPIFETPEKRMLATLSKKMLDPNLVMDVRHKIFHEPLSLSPSKDVILQEAKRLILNEETQALYRRQEENMLESELKRFQSQLQKSRPKFRGPYICSRKIMANSNDDQFWAGLTGIAKKEIEILSDTVTEIESSGRIEPKTEQSAKLEVSNYHCPIVVTIKDKPITESKEDRLELMRRAFKALRRNVVQERQLQDLRIKVQERITTQRLQHTFHTWRTFVDNARNRAQLKKDGKEMSKERKIELFVNAISEKQKELAKLQNKTNSADVSATLRRTQSADHPINPISVKKNSAKTLTVVDPPAKHRLNAQRRIIAEQKAKLAEQNRIIEDLKLKQIEKETQRASQDTVNVAKEVLAHVGGRTRRTLIKLIRDEGCKDKSIVEPPRLPSPPKFLIRMEARAEARRERVKRAQEEREKKMEEKRKKEESERRAEDEERKRLQLEAQKEARRLREEQEQRRAREAERTKQLNQIADDFRRKYLLRRYMMEPFFRLIDTKYNYIKIADDHYQGSLLRRTLGIWLKETHERISVKMDLASAVYNRNILWYVFRDWRDFTRSEAKKMQVATDFHDMRLQEKCLRAWNAKTVESKVQTLNDEQLAREHYGKRLRAKYFARWKDYPTIAWDMKEKEKRKDKWRELVQRVIPDFDPKQRGVAIED</sequence>
<dbReference type="KEGG" id="nlo:107226717"/>
<dbReference type="PANTHER" id="PTHR22028">
    <property type="entry name" value="SFI1 SPINDLE BODY DOMAIN-CONTAINING PROTEIN-RELATED"/>
    <property type="match status" value="1"/>
</dbReference>
<evidence type="ECO:0000313" key="2">
    <source>
        <dbReference type="Proteomes" id="UP000829291"/>
    </source>
</evidence>
<evidence type="ECO:0000313" key="3">
    <source>
        <dbReference type="RefSeq" id="XP_015523107.2"/>
    </source>
</evidence>
<dbReference type="OrthoDB" id="6256972at2759"/>
<dbReference type="PANTHER" id="PTHR22028:SF5">
    <property type="entry name" value="COILED-COIL DOMAIN-CONTAINING PROTEIN 191"/>
    <property type="match status" value="1"/>
</dbReference>
<dbReference type="AlphaFoldDB" id="A0A6J0C951"/>
<accession>A0A6J0C951</accession>
<feature type="region of interest" description="Disordered" evidence="1">
    <location>
        <begin position="465"/>
        <end position="484"/>
    </location>
</feature>